<feature type="domain" description="HTH araC/xylS-type" evidence="4">
    <location>
        <begin position="188"/>
        <end position="286"/>
    </location>
</feature>
<dbReference type="PANTHER" id="PTHR43280">
    <property type="entry name" value="ARAC-FAMILY TRANSCRIPTIONAL REGULATOR"/>
    <property type="match status" value="1"/>
</dbReference>
<accession>A0A2T6K666</accession>
<gene>
    <name evidence="5" type="ORF">C8N45_12113</name>
</gene>
<dbReference type="AlphaFoldDB" id="A0A2T6K666"/>
<dbReference type="Gene3D" id="1.10.10.60">
    <property type="entry name" value="Homeodomain-like"/>
    <property type="match status" value="1"/>
</dbReference>
<dbReference type="PANTHER" id="PTHR43280:SF32">
    <property type="entry name" value="TRANSCRIPTIONAL REGULATORY PROTEIN"/>
    <property type="match status" value="1"/>
</dbReference>
<evidence type="ECO:0000313" key="6">
    <source>
        <dbReference type="Proteomes" id="UP000244523"/>
    </source>
</evidence>
<evidence type="ECO:0000313" key="5">
    <source>
        <dbReference type="EMBL" id="PUB10157.1"/>
    </source>
</evidence>
<dbReference type="GO" id="GO:0043565">
    <property type="term" value="F:sequence-specific DNA binding"/>
    <property type="evidence" value="ECO:0007669"/>
    <property type="project" value="InterPro"/>
</dbReference>
<keyword evidence="1" id="KW-0805">Transcription regulation</keyword>
<dbReference type="EMBL" id="QBUD01000021">
    <property type="protein sequence ID" value="PUB10157.1"/>
    <property type="molecule type" value="Genomic_DNA"/>
</dbReference>
<reference evidence="5 6" key="1">
    <citation type="submission" date="2018-04" db="EMBL/GenBank/DDBJ databases">
        <title>Genomic Encyclopedia of Archaeal and Bacterial Type Strains, Phase II (KMG-II): from individual species to whole genera.</title>
        <authorList>
            <person name="Goeker M."/>
        </authorList>
    </citation>
    <scope>NUCLEOTIDE SEQUENCE [LARGE SCALE GENOMIC DNA]</scope>
    <source>
        <strain evidence="5 6">DSM 29955</strain>
    </source>
</reference>
<evidence type="ECO:0000256" key="2">
    <source>
        <dbReference type="ARBA" id="ARBA00023125"/>
    </source>
</evidence>
<evidence type="ECO:0000256" key="1">
    <source>
        <dbReference type="ARBA" id="ARBA00023015"/>
    </source>
</evidence>
<dbReference type="OrthoDB" id="9814125at2"/>
<protein>
    <submittedName>
        <fullName evidence="5">AraC family transcriptional regulator</fullName>
    </submittedName>
</protein>
<dbReference type="GO" id="GO:0003700">
    <property type="term" value="F:DNA-binding transcription factor activity"/>
    <property type="evidence" value="ECO:0007669"/>
    <property type="project" value="InterPro"/>
</dbReference>
<keyword evidence="6" id="KW-1185">Reference proteome</keyword>
<dbReference type="InterPro" id="IPR009057">
    <property type="entry name" value="Homeodomain-like_sf"/>
</dbReference>
<dbReference type="Proteomes" id="UP000244523">
    <property type="component" value="Unassembled WGS sequence"/>
</dbReference>
<dbReference type="SUPFAM" id="SSF46689">
    <property type="entry name" value="Homeodomain-like"/>
    <property type="match status" value="1"/>
</dbReference>
<name>A0A2T6K666_9RHOB</name>
<evidence type="ECO:0000259" key="4">
    <source>
        <dbReference type="PROSITE" id="PS01124"/>
    </source>
</evidence>
<evidence type="ECO:0000256" key="3">
    <source>
        <dbReference type="ARBA" id="ARBA00023163"/>
    </source>
</evidence>
<keyword evidence="2" id="KW-0238">DNA-binding</keyword>
<dbReference type="InterPro" id="IPR018060">
    <property type="entry name" value="HTH_AraC"/>
</dbReference>
<dbReference type="Pfam" id="PF12833">
    <property type="entry name" value="HTH_18"/>
    <property type="match status" value="1"/>
</dbReference>
<dbReference type="SMART" id="SM00342">
    <property type="entry name" value="HTH_ARAC"/>
    <property type="match status" value="1"/>
</dbReference>
<dbReference type="RefSeq" id="WP_108388881.1">
    <property type="nucleotide sequence ID" value="NZ_QBUD01000021.1"/>
</dbReference>
<comment type="caution">
    <text evidence="5">The sequence shown here is derived from an EMBL/GenBank/DDBJ whole genome shotgun (WGS) entry which is preliminary data.</text>
</comment>
<dbReference type="PROSITE" id="PS01124">
    <property type="entry name" value="HTH_ARAC_FAMILY_2"/>
    <property type="match status" value="1"/>
</dbReference>
<organism evidence="5 6">
    <name type="scientific">Yoonia sediminilitoris</name>
    <dbReference type="NCBI Taxonomy" id="1286148"/>
    <lineage>
        <taxon>Bacteria</taxon>
        <taxon>Pseudomonadati</taxon>
        <taxon>Pseudomonadota</taxon>
        <taxon>Alphaproteobacteria</taxon>
        <taxon>Rhodobacterales</taxon>
        <taxon>Paracoccaceae</taxon>
        <taxon>Yoonia</taxon>
    </lineage>
</organism>
<keyword evidence="3" id="KW-0804">Transcription</keyword>
<sequence>MIQEQTRVSGPAPYQTTVHAEAFRSGLYDRFLGGLVDFSGRTWQCIMVSSGSITRLKSDSEEHIAAPAIVWTPKDVEVRNRAKAGSHGIVLTIGESTLTNAIGHKPEAATLRLMSEREFNLTLDAKSDITQTLSSCLAAIFRELEGEQTGMDTVIEAQIRIMLVALWRAGVNEMINAASYKGSNLTLERFRHLLEAHLRERWTVQRFASELHISPDRLHDICSRTLGRPPQRLIQDRLVVEAQTLLQRSHQTLDQIADYLGFRSTPQFSAFFKAQTGIPPGAFRKAIRQKDRSEELAQTKTYADWP</sequence>
<proteinExistence type="predicted"/>